<reference evidence="1 2" key="1">
    <citation type="submission" date="2020-08" db="EMBL/GenBank/DDBJ databases">
        <title>Genomic Encyclopedia of Type Strains, Phase IV (KMG-IV): sequencing the most valuable type-strain genomes for metagenomic binning, comparative biology and taxonomic classification.</title>
        <authorList>
            <person name="Goeker M."/>
        </authorList>
    </citation>
    <scope>NUCLEOTIDE SEQUENCE [LARGE SCALE GENOMIC DNA]</scope>
    <source>
        <strain evidence="1 2">DSM 27939</strain>
    </source>
</reference>
<name>A0A7W8JUW4_9DEIO</name>
<sequence length="172" mass="19148">MNDANPNSRRRVRTFKRAIADISIVGRVAIGAVSLQRYCVARGIQHYEVDRLIEYCFEFTTITDPIVWANLTPPLASSCVELPDDLAHSIGKDHVEEFNTLRREVMSIAYCDFFAGVSDASRRHLLAVFQILIHAGVPLPDVEAFKVSAFAERGGWGNPVSPDTLSSWRSLA</sequence>
<dbReference type="AlphaFoldDB" id="A0A7W8JUW4"/>
<evidence type="ECO:0000313" key="2">
    <source>
        <dbReference type="Proteomes" id="UP000552709"/>
    </source>
</evidence>
<proteinExistence type="predicted"/>
<protein>
    <submittedName>
        <fullName evidence="1">Uncharacterized protein</fullName>
    </submittedName>
</protein>
<dbReference type="EMBL" id="JACHFL010000006">
    <property type="protein sequence ID" value="MBB5363672.1"/>
    <property type="molecule type" value="Genomic_DNA"/>
</dbReference>
<dbReference type="Proteomes" id="UP000552709">
    <property type="component" value="Unassembled WGS sequence"/>
</dbReference>
<dbReference type="RefSeq" id="WP_184132998.1">
    <property type="nucleotide sequence ID" value="NZ_JACHFL010000006.1"/>
</dbReference>
<organism evidence="1 2">
    <name type="scientific">Deinococcus humi</name>
    <dbReference type="NCBI Taxonomy" id="662880"/>
    <lineage>
        <taxon>Bacteria</taxon>
        <taxon>Thermotogati</taxon>
        <taxon>Deinococcota</taxon>
        <taxon>Deinococci</taxon>
        <taxon>Deinococcales</taxon>
        <taxon>Deinococcaceae</taxon>
        <taxon>Deinococcus</taxon>
    </lineage>
</organism>
<gene>
    <name evidence="1" type="ORF">HNQ08_002778</name>
</gene>
<comment type="caution">
    <text evidence="1">The sequence shown here is derived from an EMBL/GenBank/DDBJ whole genome shotgun (WGS) entry which is preliminary data.</text>
</comment>
<keyword evidence="2" id="KW-1185">Reference proteome</keyword>
<evidence type="ECO:0000313" key="1">
    <source>
        <dbReference type="EMBL" id="MBB5363672.1"/>
    </source>
</evidence>
<accession>A0A7W8JUW4</accession>